<evidence type="ECO:0000256" key="2">
    <source>
        <dbReference type="ARBA" id="ARBA00022598"/>
    </source>
</evidence>
<dbReference type="SUPFAM" id="SSF56091">
    <property type="entry name" value="DNA ligase/mRNA capping enzyme, catalytic domain"/>
    <property type="match status" value="1"/>
</dbReference>
<comment type="catalytic activity">
    <reaction evidence="10 11 12">
        <text>NAD(+) + (deoxyribonucleotide)n-3'-hydroxyl + 5'-phospho-(deoxyribonucleotide)m = (deoxyribonucleotide)n+m + AMP + beta-nicotinamide D-nucleotide.</text>
        <dbReference type="EC" id="6.5.1.2"/>
    </reaction>
</comment>
<dbReference type="InterPro" id="IPR003583">
    <property type="entry name" value="Hlx-hairpin-Hlx_DNA-bd_motif"/>
</dbReference>
<comment type="caution">
    <text evidence="14">The sequence shown here is derived from an EMBL/GenBank/DDBJ whole genome shotgun (WGS) entry which is preliminary data.</text>
</comment>
<feature type="binding site" evidence="11">
    <location>
        <position position="115"/>
    </location>
    <ligand>
        <name>NAD(+)</name>
        <dbReference type="ChEBI" id="CHEBI:57540"/>
    </ligand>
</feature>
<dbReference type="PANTHER" id="PTHR23389:SF9">
    <property type="entry name" value="DNA LIGASE"/>
    <property type="match status" value="1"/>
</dbReference>
<keyword evidence="9 11" id="KW-0234">DNA repair</keyword>
<dbReference type="Pfam" id="PF01653">
    <property type="entry name" value="DNA_ligase_aden"/>
    <property type="match status" value="1"/>
</dbReference>
<keyword evidence="11" id="KW-0464">Manganese</keyword>
<dbReference type="InterPro" id="IPR041663">
    <property type="entry name" value="DisA/LigA_HHH"/>
</dbReference>
<feature type="binding site" evidence="11">
    <location>
        <position position="175"/>
    </location>
    <ligand>
        <name>NAD(+)</name>
        <dbReference type="ChEBI" id="CHEBI:57540"/>
    </ligand>
</feature>
<evidence type="ECO:0000256" key="11">
    <source>
        <dbReference type="HAMAP-Rule" id="MF_01588"/>
    </source>
</evidence>
<feature type="domain" description="BRCT" evidence="13">
    <location>
        <begin position="676"/>
        <end position="747"/>
    </location>
</feature>
<accession>A0ABS1CBC0</accession>
<dbReference type="SUPFAM" id="SSF52113">
    <property type="entry name" value="BRCT domain"/>
    <property type="match status" value="1"/>
</dbReference>
<dbReference type="Pfam" id="PF12826">
    <property type="entry name" value="HHH_2"/>
    <property type="match status" value="2"/>
</dbReference>
<feature type="binding site" evidence="11">
    <location>
        <position position="316"/>
    </location>
    <ligand>
        <name>NAD(+)</name>
        <dbReference type="ChEBI" id="CHEBI:57540"/>
    </ligand>
</feature>
<dbReference type="EC" id="6.5.1.2" evidence="11 12"/>
<dbReference type="GO" id="GO:0016874">
    <property type="term" value="F:ligase activity"/>
    <property type="evidence" value="ECO:0007669"/>
    <property type="project" value="UniProtKB-KW"/>
</dbReference>
<keyword evidence="6 11" id="KW-0862">Zinc</keyword>
<dbReference type="Gene3D" id="1.10.150.20">
    <property type="entry name" value="5' to 3' exonuclease, C-terminal subdomain"/>
    <property type="match status" value="3"/>
</dbReference>
<dbReference type="InterPro" id="IPR013840">
    <property type="entry name" value="DNAligase_N"/>
</dbReference>
<dbReference type="SMART" id="SM00532">
    <property type="entry name" value="LIGANc"/>
    <property type="match status" value="1"/>
</dbReference>
<comment type="cofactor">
    <cofactor evidence="11">
        <name>Mg(2+)</name>
        <dbReference type="ChEBI" id="CHEBI:18420"/>
    </cofactor>
    <cofactor evidence="11">
        <name>Mn(2+)</name>
        <dbReference type="ChEBI" id="CHEBI:29035"/>
    </cofactor>
</comment>
<dbReference type="CDD" id="cd00114">
    <property type="entry name" value="LIGANc"/>
    <property type="match status" value="1"/>
</dbReference>
<dbReference type="InterPro" id="IPR004149">
    <property type="entry name" value="Znf_DNAligase_C4"/>
</dbReference>
<dbReference type="InterPro" id="IPR001679">
    <property type="entry name" value="DNA_ligase"/>
</dbReference>
<dbReference type="PROSITE" id="PS50172">
    <property type="entry name" value="BRCT"/>
    <property type="match status" value="1"/>
</dbReference>
<keyword evidence="3 11" id="KW-0235">DNA replication</keyword>
<dbReference type="NCBIfam" id="NF005932">
    <property type="entry name" value="PRK07956.1"/>
    <property type="match status" value="1"/>
</dbReference>
<dbReference type="NCBIfam" id="TIGR00575">
    <property type="entry name" value="dnlj"/>
    <property type="match status" value="1"/>
</dbReference>
<evidence type="ECO:0000313" key="15">
    <source>
        <dbReference type="Proteomes" id="UP000748752"/>
    </source>
</evidence>
<keyword evidence="8 11" id="KW-0520">NAD</keyword>
<dbReference type="Pfam" id="PF03120">
    <property type="entry name" value="OB_DNA_ligase"/>
    <property type="match status" value="1"/>
</dbReference>
<dbReference type="HAMAP" id="MF_01588">
    <property type="entry name" value="DNA_ligase_A"/>
    <property type="match status" value="1"/>
</dbReference>
<dbReference type="CDD" id="cd17748">
    <property type="entry name" value="BRCT_DNA_ligase_like"/>
    <property type="match status" value="1"/>
</dbReference>
<comment type="similarity">
    <text evidence="11">Belongs to the NAD-dependent DNA ligase family. LigA subfamily.</text>
</comment>
<dbReference type="Pfam" id="PF03119">
    <property type="entry name" value="DNA_ligase_ZBD"/>
    <property type="match status" value="1"/>
</dbReference>
<feature type="binding site" evidence="11">
    <location>
        <position position="410"/>
    </location>
    <ligand>
        <name>Zn(2+)</name>
        <dbReference type="ChEBI" id="CHEBI:29105"/>
    </ligand>
</feature>
<dbReference type="InterPro" id="IPR010994">
    <property type="entry name" value="RuvA_2-like"/>
</dbReference>
<sequence>MSAPAEAVQRAEALRTQLHHHNYRYYVLDDPEITDAAYDRLFRELQDLEAAYPALRTPDSPTQRVGAEPTERFAEARHRVPMLSLGNARNDADVQDFDRRIRKDLGVDAVAYVAEPKLDGLAISLLYEDGVLTRGATRGDGSVGEDVTAQVRTIGAVALRLQGSGWPRLLEVRGEVYLPLAAFERLKQQMLDAGQTPFKNPRNAAAGSLRQLDPAVTATRPLTMFCYGFGAVEGGDLGPTQSGALAAFRDWGLRVSPESRVVTGAAGCIDYHRRIGERRDALDYEIDGVVFKVDDLKAQRELGFRARDPVWAIAYKYPAREEQTVVRAVEFQVGRTGAVTPVARLEPVDVAGVTVANATLHNIDEVHRKDVRAGDTVMIRRAGDVIPEVVAVVASLRPEQTELVRLPAHCPVCGSDVIRAEGEAVARCSGGLTCAAQRKEALKHFASRRAMDIDGLGDKLIEQLVEQGLVHDPADLYALGVDDYAGLERMAQKSARNLVDALDRSRQTTLARFIYALGIREVGAATAQALAAHFRDLKPLMAADLDTFIVDEPGIEGVGEKTAAALLAWLEAHPDADPGEQPLADWLAGLGIRGLRPAAAARIAERWPDVAALRQARVADFQGGKRSLVEGVGPVVAAHIVSFFAQPHNRAVIDKLLSPHIGAITWEAPAAAETEGAGQPLAGKTFVITGTLSRSRDAVKAQLEALGAKVTGSISGNTDYLLAGADAGSKRAKAESLGVEILDEDALAALTEGAYTLAADHA</sequence>
<evidence type="ECO:0000256" key="5">
    <source>
        <dbReference type="ARBA" id="ARBA00022763"/>
    </source>
</evidence>
<dbReference type="PROSITE" id="PS01055">
    <property type="entry name" value="DNA_LIGASE_N1"/>
    <property type="match status" value="1"/>
</dbReference>
<evidence type="ECO:0000256" key="1">
    <source>
        <dbReference type="ARBA" id="ARBA00004067"/>
    </source>
</evidence>
<dbReference type="Pfam" id="PF14520">
    <property type="entry name" value="HHH_5"/>
    <property type="match status" value="1"/>
</dbReference>
<dbReference type="Gene3D" id="6.20.10.30">
    <property type="match status" value="1"/>
</dbReference>
<dbReference type="InterPro" id="IPR012340">
    <property type="entry name" value="NA-bd_OB-fold"/>
</dbReference>
<reference evidence="14 15" key="1">
    <citation type="journal article" date="2020" name="Microorganisms">
        <title>Osmotic Adaptation and Compatible Solute Biosynthesis of Phototrophic Bacteria as Revealed from Genome Analyses.</title>
        <authorList>
            <person name="Imhoff J.F."/>
            <person name="Rahn T."/>
            <person name="Kunzel S."/>
            <person name="Keller A."/>
            <person name="Neulinger S.C."/>
        </authorList>
    </citation>
    <scope>NUCLEOTIDE SEQUENCE [LARGE SCALE GENOMIC DNA]</scope>
    <source>
        <strain evidence="14 15">DSM 6210</strain>
    </source>
</reference>
<dbReference type="Gene3D" id="3.40.50.10190">
    <property type="entry name" value="BRCT domain"/>
    <property type="match status" value="1"/>
</dbReference>
<evidence type="ECO:0000256" key="9">
    <source>
        <dbReference type="ARBA" id="ARBA00023204"/>
    </source>
</evidence>
<keyword evidence="15" id="KW-1185">Reference proteome</keyword>
<dbReference type="Proteomes" id="UP000748752">
    <property type="component" value="Unassembled WGS sequence"/>
</dbReference>
<dbReference type="PIRSF" id="PIRSF001604">
    <property type="entry name" value="LigA"/>
    <property type="match status" value="1"/>
</dbReference>
<feature type="binding site" evidence="11">
    <location>
        <position position="138"/>
    </location>
    <ligand>
        <name>NAD(+)</name>
        <dbReference type="ChEBI" id="CHEBI:57540"/>
    </ligand>
</feature>
<evidence type="ECO:0000256" key="10">
    <source>
        <dbReference type="ARBA" id="ARBA00034005"/>
    </source>
</evidence>
<dbReference type="PANTHER" id="PTHR23389">
    <property type="entry name" value="CHROMOSOME TRANSMISSION FIDELITY FACTOR 18"/>
    <property type="match status" value="1"/>
</dbReference>
<organism evidence="14 15">
    <name type="scientific">Thiohalocapsa halophila</name>
    <dbReference type="NCBI Taxonomy" id="69359"/>
    <lineage>
        <taxon>Bacteria</taxon>
        <taxon>Pseudomonadati</taxon>
        <taxon>Pseudomonadota</taxon>
        <taxon>Gammaproteobacteria</taxon>
        <taxon>Chromatiales</taxon>
        <taxon>Chromatiaceae</taxon>
        <taxon>Thiohalocapsa</taxon>
    </lineage>
</organism>
<keyword evidence="5 11" id="KW-0227">DNA damage</keyword>
<dbReference type="Gene3D" id="1.10.287.610">
    <property type="entry name" value="Helix hairpin bin"/>
    <property type="match status" value="1"/>
</dbReference>
<feature type="binding site" evidence="11">
    <location>
        <begin position="35"/>
        <end position="39"/>
    </location>
    <ligand>
        <name>NAD(+)</name>
        <dbReference type="ChEBI" id="CHEBI:57540"/>
    </ligand>
</feature>
<protein>
    <recommendedName>
        <fullName evidence="11 12">DNA ligase</fullName>
        <ecNumber evidence="11 12">6.5.1.2</ecNumber>
    </recommendedName>
    <alternativeName>
        <fullName evidence="11">Polydeoxyribonucleotide synthase [NAD(+)]</fullName>
    </alternativeName>
</protein>
<dbReference type="SMART" id="SM00292">
    <property type="entry name" value="BRCT"/>
    <property type="match status" value="1"/>
</dbReference>
<dbReference type="InterPro" id="IPR013839">
    <property type="entry name" value="DNAligase_adenylation"/>
</dbReference>
<dbReference type="InterPro" id="IPR018239">
    <property type="entry name" value="DNA_ligase_AS"/>
</dbReference>
<comment type="function">
    <text evidence="1 11">DNA ligase that catalyzes the formation of phosphodiester linkages between 5'-phosphoryl and 3'-hydroxyl groups in double-stranded DNA using NAD as a coenzyme and as the energy source for the reaction. It is essential for DNA replication and repair of damaged DNA.</text>
</comment>
<proteinExistence type="inferred from homology"/>
<keyword evidence="4 11" id="KW-0479">Metal-binding</keyword>
<dbReference type="InterPro" id="IPR004150">
    <property type="entry name" value="NAD_DNA_ligase_OB"/>
</dbReference>
<comment type="caution">
    <text evidence="11">Lacks conserved residue(s) required for the propagation of feature annotation.</text>
</comment>
<keyword evidence="2 11" id="KW-0436">Ligase</keyword>
<evidence type="ECO:0000256" key="4">
    <source>
        <dbReference type="ARBA" id="ARBA00022723"/>
    </source>
</evidence>
<gene>
    <name evidence="11" type="primary">ligA</name>
    <name evidence="14" type="ORF">CKO31_00440</name>
</gene>
<feature type="binding site" evidence="11">
    <location>
        <position position="413"/>
    </location>
    <ligand>
        <name>Zn(2+)</name>
        <dbReference type="ChEBI" id="CHEBI:29105"/>
    </ligand>
</feature>
<dbReference type="Gene3D" id="2.40.50.140">
    <property type="entry name" value="Nucleic acid-binding proteins"/>
    <property type="match status" value="1"/>
</dbReference>
<evidence type="ECO:0000256" key="8">
    <source>
        <dbReference type="ARBA" id="ARBA00023027"/>
    </source>
</evidence>
<dbReference type="InterPro" id="IPR033136">
    <property type="entry name" value="DNA_ligase_CS"/>
</dbReference>
<dbReference type="Gene3D" id="3.30.470.30">
    <property type="entry name" value="DNA ligase/mRNA capping enzyme"/>
    <property type="match status" value="1"/>
</dbReference>
<dbReference type="SUPFAM" id="SSF47781">
    <property type="entry name" value="RuvA domain 2-like"/>
    <property type="match status" value="2"/>
</dbReference>
<keyword evidence="7 11" id="KW-0460">Magnesium</keyword>
<dbReference type="InterPro" id="IPR001357">
    <property type="entry name" value="BRCT_dom"/>
</dbReference>
<evidence type="ECO:0000313" key="14">
    <source>
        <dbReference type="EMBL" id="MBK1629222.1"/>
    </source>
</evidence>
<dbReference type="InterPro" id="IPR036420">
    <property type="entry name" value="BRCT_dom_sf"/>
</dbReference>
<dbReference type="RefSeq" id="WP_200232917.1">
    <property type="nucleotide sequence ID" value="NZ_NRRV01000001.1"/>
</dbReference>
<name>A0ABS1CBC0_9GAMM</name>
<dbReference type="SUPFAM" id="SSF50249">
    <property type="entry name" value="Nucleic acid-binding proteins"/>
    <property type="match status" value="1"/>
</dbReference>
<evidence type="ECO:0000256" key="6">
    <source>
        <dbReference type="ARBA" id="ARBA00022833"/>
    </source>
</evidence>
<feature type="binding site" evidence="11">
    <location>
        <position position="434"/>
    </location>
    <ligand>
        <name>Zn(2+)</name>
        <dbReference type="ChEBI" id="CHEBI:29105"/>
    </ligand>
</feature>
<evidence type="ECO:0000256" key="12">
    <source>
        <dbReference type="RuleBase" id="RU000618"/>
    </source>
</evidence>
<dbReference type="SMART" id="SM00278">
    <property type="entry name" value="HhH1"/>
    <property type="match status" value="4"/>
</dbReference>
<dbReference type="EMBL" id="NRRV01000001">
    <property type="protein sequence ID" value="MBK1629222.1"/>
    <property type="molecule type" value="Genomic_DNA"/>
</dbReference>
<feature type="active site" description="N6-AMP-lysine intermediate" evidence="11">
    <location>
        <position position="117"/>
    </location>
</feature>
<evidence type="ECO:0000259" key="13">
    <source>
        <dbReference type="PROSITE" id="PS50172"/>
    </source>
</evidence>
<dbReference type="PROSITE" id="PS01056">
    <property type="entry name" value="DNA_LIGASE_N2"/>
    <property type="match status" value="1"/>
</dbReference>
<feature type="binding site" evidence="11">
    <location>
        <position position="292"/>
    </location>
    <ligand>
        <name>NAD(+)</name>
        <dbReference type="ChEBI" id="CHEBI:57540"/>
    </ligand>
</feature>
<evidence type="ECO:0000256" key="3">
    <source>
        <dbReference type="ARBA" id="ARBA00022705"/>
    </source>
</evidence>
<evidence type="ECO:0000256" key="7">
    <source>
        <dbReference type="ARBA" id="ARBA00022842"/>
    </source>
</evidence>
<dbReference type="Pfam" id="PF00533">
    <property type="entry name" value="BRCT"/>
    <property type="match status" value="1"/>
</dbReference>
<feature type="binding site" evidence="11">
    <location>
        <begin position="84"/>
        <end position="85"/>
    </location>
    <ligand>
        <name>NAD(+)</name>
        <dbReference type="ChEBI" id="CHEBI:57540"/>
    </ligand>
</feature>